<dbReference type="InterPro" id="IPR000182">
    <property type="entry name" value="GNAT_dom"/>
</dbReference>
<evidence type="ECO:0000313" key="7">
    <source>
        <dbReference type="Proteomes" id="UP000661280"/>
    </source>
</evidence>
<sequence length="256" mass="29183">MLKQLPCNPSDAEALATLYLQCFTTPVDQRLWPNTPEIHAWWVASFTRKLTEGLDKYHILKVIDTEKYDELVGFLEWKLPAPIQQDQPANGDENKDSAEGKDPETQELLATYPSHVGDIGLLKETLEQFRSKIGGIMGERRFYYLNMLGTKPEYRRRGVASEMIKWGTSRADKEGLETFVVSAPGARPVYLRHGFELASEGEDLGDFVPWYMVRKPTVEAKREKKREVGYAKWLLGVSAVLGVGAIIYQRVYRRAL</sequence>
<dbReference type="VEuPathDB" id="FungiDB:ASPFODRAFT_189570"/>
<keyword evidence="2" id="KW-0812">Transmembrane</keyword>
<reference evidence="4" key="4">
    <citation type="submission" date="2021-02" db="EMBL/GenBank/DDBJ databases">
        <title>Aspergillus luchuensis mut. kawachii IFO 4304 genome sequence.</title>
        <authorList>
            <person name="Mori K."/>
            <person name="Kadooka C."/>
            <person name="Goto M."/>
            <person name="Futagami T."/>
        </authorList>
    </citation>
    <scope>NUCLEOTIDE SEQUENCE</scope>
    <source>
        <strain evidence="4">IFO 4308</strain>
    </source>
</reference>
<dbReference type="PROSITE" id="PS51186">
    <property type="entry name" value="GNAT"/>
    <property type="match status" value="1"/>
</dbReference>
<dbReference type="EMBL" id="AP024430">
    <property type="protein sequence ID" value="BCS02020.1"/>
    <property type="molecule type" value="Genomic_DNA"/>
</dbReference>
<feature type="transmembrane region" description="Helical" evidence="2">
    <location>
        <begin position="230"/>
        <end position="248"/>
    </location>
</feature>
<dbReference type="Proteomes" id="UP000661280">
    <property type="component" value="Chromosome 6"/>
</dbReference>
<dbReference type="KEGG" id="aluc:AKAW2_60284S"/>
<gene>
    <name evidence="4" type="ORF">AKAW2_60284S</name>
    <name evidence="5" type="ORF">RIB2604_03701110</name>
</gene>
<dbReference type="EMBL" id="BCWF01000036">
    <property type="protein sequence ID" value="GAT30902.1"/>
    <property type="molecule type" value="Genomic_DNA"/>
</dbReference>
<proteinExistence type="predicted"/>
<evidence type="ECO:0000313" key="5">
    <source>
        <dbReference type="EMBL" id="GAT30902.1"/>
    </source>
</evidence>
<reference evidence="6" key="2">
    <citation type="submission" date="2016-02" db="EMBL/GenBank/DDBJ databases">
        <title>Genome sequencing of Aspergillus luchuensis NBRC 4314.</title>
        <authorList>
            <person name="Yamada O."/>
        </authorList>
    </citation>
    <scope>NUCLEOTIDE SEQUENCE [LARGE SCALE GENOMIC DNA]</scope>
    <source>
        <strain evidence="6">RIB 2604</strain>
    </source>
</reference>
<feature type="domain" description="N-acetyltransferase" evidence="3">
    <location>
        <begin position="75"/>
        <end position="217"/>
    </location>
</feature>
<dbReference type="CDD" id="cd04301">
    <property type="entry name" value="NAT_SF"/>
    <property type="match status" value="1"/>
</dbReference>
<evidence type="ECO:0000313" key="4">
    <source>
        <dbReference type="EMBL" id="BCS02020.1"/>
    </source>
</evidence>
<protein>
    <recommendedName>
        <fullName evidence="3">N-acetyltransferase domain-containing protein</fullName>
    </recommendedName>
</protein>
<evidence type="ECO:0000256" key="2">
    <source>
        <dbReference type="SAM" id="Phobius"/>
    </source>
</evidence>
<dbReference type="GeneID" id="64963341"/>
<dbReference type="Proteomes" id="UP000075230">
    <property type="component" value="Unassembled WGS sequence"/>
</dbReference>
<evidence type="ECO:0000256" key="1">
    <source>
        <dbReference type="SAM" id="MobiDB-lite"/>
    </source>
</evidence>
<name>A0A146G1D0_ASPKA</name>
<reference evidence="5 6" key="1">
    <citation type="journal article" date="2016" name="DNA Res.">
        <title>Genome sequence of Aspergillus luchuensis NBRC 4314.</title>
        <authorList>
            <person name="Yamada O."/>
            <person name="Machida M."/>
            <person name="Hosoyama A."/>
            <person name="Goto M."/>
            <person name="Takahashi T."/>
            <person name="Futagami T."/>
            <person name="Yamagata Y."/>
            <person name="Takeuchi M."/>
            <person name="Kobayashi T."/>
            <person name="Koike H."/>
            <person name="Abe K."/>
            <person name="Asai K."/>
            <person name="Arita M."/>
            <person name="Fujita N."/>
            <person name="Fukuda K."/>
            <person name="Higa K."/>
            <person name="Horikawa H."/>
            <person name="Ishikawa T."/>
            <person name="Jinno K."/>
            <person name="Kato Y."/>
            <person name="Kirimura K."/>
            <person name="Mizutani O."/>
            <person name="Nakasone K."/>
            <person name="Sano M."/>
            <person name="Shiraishi Y."/>
            <person name="Tsukahara M."/>
            <person name="Gomi K."/>
        </authorList>
    </citation>
    <scope>NUCLEOTIDE SEQUENCE [LARGE SCALE GENOMIC DNA]</scope>
    <source>
        <strain evidence="5 6">RIB 2604</strain>
    </source>
</reference>
<dbReference type="PANTHER" id="PTHR42791:SF17">
    <property type="entry name" value="ACETYLTRANSFERASE, GNAT FAMILY FAMILY (AFU_ORTHOLOGUE AFUA_8G05690)"/>
    <property type="match status" value="1"/>
</dbReference>
<dbReference type="GO" id="GO:0016747">
    <property type="term" value="F:acyltransferase activity, transferring groups other than amino-acyl groups"/>
    <property type="evidence" value="ECO:0007669"/>
    <property type="project" value="InterPro"/>
</dbReference>
<dbReference type="InterPro" id="IPR052523">
    <property type="entry name" value="Trichothecene_AcTrans"/>
</dbReference>
<reference evidence="4" key="3">
    <citation type="submission" date="2021-01" db="EMBL/GenBank/DDBJ databases">
        <authorList>
            <consortium name="Aspergillus luchuensis mut. kawachii IFO 4304 genome sequencing consortium"/>
            <person name="Kazuki M."/>
            <person name="Futagami T."/>
        </authorList>
    </citation>
    <scope>NUCLEOTIDE SEQUENCE</scope>
    <source>
        <strain evidence="4">IFO 4308</strain>
    </source>
</reference>
<evidence type="ECO:0000313" key="6">
    <source>
        <dbReference type="Proteomes" id="UP000075230"/>
    </source>
</evidence>
<dbReference type="RefSeq" id="XP_041545782.1">
    <property type="nucleotide sequence ID" value="XM_041692393.1"/>
</dbReference>
<dbReference type="OrthoDB" id="2744543at2759"/>
<keyword evidence="7" id="KW-1185">Reference proteome</keyword>
<organism evidence="5 6">
    <name type="scientific">Aspergillus kawachii</name>
    <name type="common">White koji mold</name>
    <name type="synonym">Aspergillus awamori var. kawachi</name>
    <dbReference type="NCBI Taxonomy" id="1069201"/>
    <lineage>
        <taxon>Eukaryota</taxon>
        <taxon>Fungi</taxon>
        <taxon>Dikarya</taxon>
        <taxon>Ascomycota</taxon>
        <taxon>Pezizomycotina</taxon>
        <taxon>Eurotiomycetes</taxon>
        <taxon>Eurotiomycetidae</taxon>
        <taxon>Eurotiales</taxon>
        <taxon>Aspergillaceae</taxon>
        <taxon>Aspergillus</taxon>
        <taxon>Aspergillus subgen. Circumdati</taxon>
    </lineage>
</organism>
<feature type="compositionally biased region" description="Basic and acidic residues" evidence="1">
    <location>
        <begin position="92"/>
        <end position="103"/>
    </location>
</feature>
<evidence type="ECO:0000259" key="3">
    <source>
        <dbReference type="PROSITE" id="PS51186"/>
    </source>
</evidence>
<accession>A0A146G1D0</accession>
<dbReference type="Pfam" id="PF13673">
    <property type="entry name" value="Acetyltransf_10"/>
    <property type="match status" value="1"/>
</dbReference>
<dbReference type="PANTHER" id="PTHR42791">
    <property type="entry name" value="GNAT FAMILY ACETYLTRANSFERASE"/>
    <property type="match status" value="1"/>
</dbReference>
<dbReference type="SUPFAM" id="SSF55729">
    <property type="entry name" value="Acyl-CoA N-acyltransferases (Nat)"/>
    <property type="match status" value="1"/>
</dbReference>
<dbReference type="Gene3D" id="3.40.630.30">
    <property type="match status" value="1"/>
</dbReference>
<dbReference type="InterPro" id="IPR016181">
    <property type="entry name" value="Acyl_CoA_acyltransferase"/>
</dbReference>
<keyword evidence="2" id="KW-1133">Transmembrane helix</keyword>
<keyword evidence="2" id="KW-0472">Membrane</keyword>
<feature type="region of interest" description="Disordered" evidence="1">
    <location>
        <begin position="83"/>
        <end position="103"/>
    </location>
</feature>
<dbReference type="AlphaFoldDB" id="A0A146G1D0"/>